<sequence length="125" mass="14039">MARQIRDVVEQYVKLVGSGPTDDIVALYAPDAIVEDPIGTPPKQGHDAIREFYNILANLERETSIHPDTVRIVGNHAAFMFTLVTIAGGQRMTLHPIDVMEFDDEGRITRMRAYWGQDDLSMEPV</sequence>
<evidence type="ECO:0000259" key="1">
    <source>
        <dbReference type="Pfam" id="PF12680"/>
    </source>
</evidence>
<evidence type="ECO:0000313" key="2">
    <source>
        <dbReference type="EMBL" id="VFB01890.1"/>
    </source>
</evidence>
<evidence type="ECO:0000313" key="3">
    <source>
        <dbReference type="Proteomes" id="UP000290439"/>
    </source>
</evidence>
<accession>A0A2L2JY65</accession>
<dbReference type="Gene3D" id="3.10.450.50">
    <property type="match status" value="1"/>
</dbReference>
<dbReference type="Proteomes" id="UP000290439">
    <property type="component" value="Chromosome"/>
</dbReference>
<dbReference type="GO" id="GO:0004769">
    <property type="term" value="F:steroid Delta-isomerase activity"/>
    <property type="evidence" value="ECO:0007669"/>
    <property type="project" value="UniProtKB-EC"/>
</dbReference>
<name>A0A2L2JY65_9NOCA</name>
<proteinExistence type="predicted"/>
<gene>
    <name evidence="2" type="primary">ksi_3</name>
    <name evidence="2" type="ORF">NCTC10797_05720</name>
</gene>
<dbReference type="EC" id="5.3.3.1" evidence="2"/>
<dbReference type="RefSeq" id="WP_036534553.1">
    <property type="nucleotide sequence ID" value="NZ_CP026746.1"/>
</dbReference>
<dbReference type="InterPro" id="IPR032710">
    <property type="entry name" value="NTF2-like_dom_sf"/>
</dbReference>
<organism evidence="2 3">
    <name type="scientific">Nocardia cyriacigeorgica</name>
    <dbReference type="NCBI Taxonomy" id="135487"/>
    <lineage>
        <taxon>Bacteria</taxon>
        <taxon>Bacillati</taxon>
        <taxon>Actinomycetota</taxon>
        <taxon>Actinomycetes</taxon>
        <taxon>Mycobacteriales</taxon>
        <taxon>Nocardiaceae</taxon>
        <taxon>Nocardia</taxon>
    </lineage>
</organism>
<feature type="domain" description="SnoaL-like" evidence="1">
    <location>
        <begin position="9"/>
        <end position="111"/>
    </location>
</feature>
<keyword evidence="2" id="KW-0413">Isomerase</keyword>
<dbReference type="Pfam" id="PF12680">
    <property type="entry name" value="SnoaL_2"/>
    <property type="match status" value="1"/>
</dbReference>
<dbReference type="InterPro" id="IPR037401">
    <property type="entry name" value="SnoaL-like"/>
</dbReference>
<dbReference type="AlphaFoldDB" id="A0A2L2JY65"/>
<dbReference type="EMBL" id="LR215973">
    <property type="protein sequence ID" value="VFB01890.1"/>
    <property type="molecule type" value="Genomic_DNA"/>
</dbReference>
<dbReference type="OrthoDB" id="459617at2"/>
<protein>
    <submittedName>
        <fullName evidence="2">Steroid Delta-isomerase</fullName>
        <ecNumber evidence="2">5.3.3.1</ecNumber>
    </submittedName>
</protein>
<dbReference type="GeneID" id="57072478"/>
<reference evidence="2 3" key="1">
    <citation type="submission" date="2019-02" db="EMBL/GenBank/DDBJ databases">
        <authorList>
            <consortium name="Pathogen Informatics"/>
        </authorList>
    </citation>
    <scope>NUCLEOTIDE SEQUENCE [LARGE SCALE GENOMIC DNA]</scope>
    <source>
        <strain evidence="2 3">3012STDY6756504</strain>
    </source>
</reference>
<dbReference type="SUPFAM" id="SSF54427">
    <property type="entry name" value="NTF2-like"/>
    <property type="match status" value="1"/>
</dbReference>